<dbReference type="Gene3D" id="1.10.287.1490">
    <property type="match status" value="1"/>
</dbReference>
<evidence type="ECO:0000313" key="4">
    <source>
        <dbReference type="EMBL" id="QJE97188.1"/>
    </source>
</evidence>
<evidence type="ECO:0000259" key="3">
    <source>
        <dbReference type="Pfam" id="PF24481"/>
    </source>
</evidence>
<reference evidence="4 5" key="1">
    <citation type="submission" date="2020-04" db="EMBL/GenBank/DDBJ databases">
        <title>Luteolibacter sp. G-1-1-1 isolated from soil.</title>
        <authorList>
            <person name="Dahal R.H."/>
        </authorList>
    </citation>
    <scope>NUCLEOTIDE SEQUENCE [LARGE SCALE GENOMIC DNA]</scope>
    <source>
        <strain evidence="4 5">G-1-1-1</strain>
    </source>
</reference>
<dbReference type="Pfam" id="PF02591">
    <property type="entry name" value="Zn_ribbon_9"/>
    <property type="match status" value="1"/>
</dbReference>
<evidence type="ECO:0000259" key="2">
    <source>
        <dbReference type="Pfam" id="PF02591"/>
    </source>
</evidence>
<evidence type="ECO:0000256" key="1">
    <source>
        <dbReference type="SAM" id="Coils"/>
    </source>
</evidence>
<dbReference type="InterPro" id="IPR003743">
    <property type="entry name" value="Zf-RING_7"/>
</dbReference>
<dbReference type="Pfam" id="PF24481">
    <property type="entry name" value="CT398_CC"/>
    <property type="match status" value="1"/>
</dbReference>
<evidence type="ECO:0000313" key="5">
    <source>
        <dbReference type="Proteomes" id="UP000501812"/>
    </source>
</evidence>
<name>A0A858RL52_9BACT</name>
<dbReference type="RefSeq" id="WP_169455588.1">
    <property type="nucleotide sequence ID" value="NZ_CP051774.1"/>
</dbReference>
<dbReference type="AlphaFoldDB" id="A0A858RL52"/>
<keyword evidence="5" id="KW-1185">Reference proteome</keyword>
<evidence type="ECO:0008006" key="6">
    <source>
        <dbReference type="Google" id="ProtNLM"/>
    </source>
</evidence>
<protein>
    <recommendedName>
        <fullName evidence="6">C4-type zinc ribbon domain-containing protein</fullName>
    </recommendedName>
</protein>
<gene>
    <name evidence="4" type="ORF">HHL09_15805</name>
</gene>
<accession>A0A858RL52</accession>
<proteinExistence type="predicted"/>
<keyword evidence="1" id="KW-0175">Coiled coil</keyword>
<dbReference type="EMBL" id="CP051774">
    <property type="protein sequence ID" value="QJE97188.1"/>
    <property type="molecule type" value="Genomic_DNA"/>
</dbReference>
<feature type="domain" description="C4-type zinc ribbon" evidence="2">
    <location>
        <begin position="198"/>
        <end position="230"/>
    </location>
</feature>
<feature type="coiled-coil region" evidence="1">
    <location>
        <begin position="32"/>
        <end position="66"/>
    </location>
</feature>
<sequence>MSPNIQALLVLQDRDRRLRTLAEDLDRVPKDEARAKERLAGDEAAVRKAKEELQANEVEIKKVELDVGTRKTTIARLKTQQFETRKNDEYQALGNEIIRYEKDVDGLETKELELMERADALRGTLTTAEQALAKTKGLVDEDLTKLADRRTRVSAEAAEVKVERERLAKEAPESLMPLYERLLKTKNSLAVVPVSGGKCSGCHIKLVASTLVKVNSGTEGVQCESCGRLLYAEE</sequence>
<feature type="domain" description="CT398-like coiled coil hairpin" evidence="3">
    <location>
        <begin position="11"/>
        <end position="185"/>
    </location>
</feature>
<dbReference type="KEGG" id="luo:HHL09_15805"/>
<organism evidence="4 5">
    <name type="scientific">Luteolibacter luteus</name>
    <dbReference type="NCBI Taxonomy" id="2728835"/>
    <lineage>
        <taxon>Bacteria</taxon>
        <taxon>Pseudomonadati</taxon>
        <taxon>Verrucomicrobiota</taxon>
        <taxon>Verrucomicrobiia</taxon>
        <taxon>Verrucomicrobiales</taxon>
        <taxon>Verrucomicrobiaceae</taxon>
        <taxon>Luteolibacter</taxon>
    </lineage>
</organism>
<dbReference type="InterPro" id="IPR056003">
    <property type="entry name" value="CT398_CC_hairpin"/>
</dbReference>
<dbReference type="Proteomes" id="UP000501812">
    <property type="component" value="Chromosome"/>
</dbReference>